<dbReference type="STRING" id="1212489.Ldro_0474"/>
<evidence type="ECO:0000256" key="7">
    <source>
        <dbReference type="ARBA" id="ARBA00023102"/>
    </source>
</evidence>
<dbReference type="FunFam" id="3.20.20.70:FF:000009">
    <property type="entry name" value="1-(5-phosphoribosyl)-5-[(5-phosphoribosylamino)methylideneamino] imidazole-4-carboxamide isomerase"/>
    <property type="match status" value="1"/>
</dbReference>
<evidence type="ECO:0000256" key="2">
    <source>
        <dbReference type="ARBA" id="ARBA00004496"/>
    </source>
</evidence>
<protein>
    <recommendedName>
        <fullName evidence="9">1-(5-phosphoribosyl)-5-[(5-phosphoribosylamino)methylideneamino] imidazole-4-carboxamide isomerase</fullName>
        <ecNumber evidence="9">5.3.1.16</ecNumber>
    </recommendedName>
    <alternativeName>
        <fullName evidence="9">Phosphoribosylformimino-5-aminoimidazole carboxamide ribotide isomerase</fullName>
    </alternativeName>
</protein>
<dbReference type="InterPro" id="IPR044524">
    <property type="entry name" value="Isoase_HisA-like"/>
</dbReference>
<comment type="catalytic activity">
    <reaction evidence="1 9">
        <text>1-(5-phospho-beta-D-ribosyl)-5-[(5-phospho-beta-D-ribosylamino)methylideneamino]imidazole-4-carboxamide = 5-[(5-phospho-1-deoxy-D-ribulos-1-ylimino)methylamino]-1-(5-phospho-beta-D-ribosyl)imidazole-4-carboxamide</text>
        <dbReference type="Rhea" id="RHEA:15469"/>
        <dbReference type="ChEBI" id="CHEBI:58435"/>
        <dbReference type="ChEBI" id="CHEBI:58525"/>
        <dbReference type="EC" id="5.3.1.16"/>
    </reaction>
</comment>
<dbReference type="CDD" id="cd04732">
    <property type="entry name" value="HisA"/>
    <property type="match status" value="1"/>
</dbReference>
<dbReference type="GO" id="GO:0000105">
    <property type="term" value="P:L-histidine biosynthetic process"/>
    <property type="evidence" value="ECO:0007669"/>
    <property type="project" value="UniProtKB-UniRule"/>
</dbReference>
<sequence>MIIIPAIDLHQGQCVRLRKGQFDQVSVYDYSPITLAQGYALQGAQRLHIVDLDGAKSGRIAQLALIQAMHAPGLCLQVGGGIRSLDAAENCLQAGIDKLVIGSLAVTNPELTFKIIELAKPENIVLALDVQIDNKLPKPAIHGWQTTTERSLWELVDDYQQLGLTQVLCTDINCDGMMNGPNFDLYQEAITRFPQIDWQASGGIRDVADLEQLATLGIAAAILGRMLYESDFDISSYLTRQANGS</sequence>
<dbReference type="SUPFAM" id="SSF51366">
    <property type="entry name" value="Ribulose-phoshate binding barrel"/>
    <property type="match status" value="1"/>
</dbReference>
<dbReference type="RefSeq" id="WP_058494825.1">
    <property type="nucleotide sequence ID" value="NZ_CAAAIU010000003.1"/>
</dbReference>
<dbReference type="Pfam" id="PF00977">
    <property type="entry name" value="His_biosynth"/>
    <property type="match status" value="1"/>
</dbReference>
<keyword evidence="8 9" id="KW-0413">Isomerase</keyword>
<dbReference type="InterPro" id="IPR013785">
    <property type="entry name" value="Aldolase_TIM"/>
</dbReference>
<dbReference type="Proteomes" id="UP000054736">
    <property type="component" value="Unassembled WGS sequence"/>
</dbReference>
<dbReference type="InterPro" id="IPR006062">
    <property type="entry name" value="His_biosynth"/>
</dbReference>
<evidence type="ECO:0000256" key="10">
    <source>
        <dbReference type="RuleBase" id="RU003657"/>
    </source>
</evidence>
<dbReference type="OrthoDB" id="9807749at2"/>
<feature type="active site" description="Proton acceptor" evidence="9">
    <location>
        <position position="8"/>
    </location>
</feature>
<evidence type="ECO:0000256" key="9">
    <source>
        <dbReference type="HAMAP-Rule" id="MF_01014"/>
    </source>
</evidence>
<evidence type="ECO:0000256" key="1">
    <source>
        <dbReference type="ARBA" id="ARBA00000901"/>
    </source>
</evidence>
<feature type="active site" description="Proton donor" evidence="9">
    <location>
        <position position="129"/>
    </location>
</feature>
<comment type="caution">
    <text evidence="11">The sequence shown here is derived from an EMBL/GenBank/DDBJ whole genome shotgun (WGS) entry which is preliminary data.</text>
</comment>
<organism evidence="11 12">
    <name type="scientific">Legionella drozanskii LLAP-1</name>
    <dbReference type="NCBI Taxonomy" id="1212489"/>
    <lineage>
        <taxon>Bacteria</taxon>
        <taxon>Pseudomonadati</taxon>
        <taxon>Pseudomonadota</taxon>
        <taxon>Gammaproteobacteria</taxon>
        <taxon>Legionellales</taxon>
        <taxon>Legionellaceae</taxon>
        <taxon>Legionella</taxon>
    </lineage>
</organism>
<proteinExistence type="inferred from homology"/>
<dbReference type="GO" id="GO:0005737">
    <property type="term" value="C:cytoplasm"/>
    <property type="evidence" value="ECO:0007669"/>
    <property type="project" value="UniProtKB-SubCell"/>
</dbReference>
<dbReference type="GO" id="GO:0000162">
    <property type="term" value="P:L-tryptophan biosynthetic process"/>
    <property type="evidence" value="ECO:0007669"/>
    <property type="project" value="TreeGrafter"/>
</dbReference>
<evidence type="ECO:0000256" key="3">
    <source>
        <dbReference type="ARBA" id="ARBA00005133"/>
    </source>
</evidence>
<dbReference type="PANTHER" id="PTHR43090">
    <property type="entry name" value="1-(5-PHOSPHORIBOSYL)-5-[(5-PHOSPHORIBOSYLAMINO)METHYLIDENEAMINO] IMIDAZOLE-4-CARBOXAMIDE ISOMERASE"/>
    <property type="match status" value="1"/>
</dbReference>
<evidence type="ECO:0000313" key="12">
    <source>
        <dbReference type="Proteomes" id="UP000054736"/>
    </source>
</evidence>
<comment type="subcellular location">
    <subcellularLocation>
        <location evidence="2 9">Cytoplasm</location>
    </subcellularLocation>
</comment>
<evidence type="ECO:0000256" key="6">
    <source>
        <dbReference type="ARBA" id="ARBA00022605"/>
    </source>
</evidence>
<evidence type="ECO:0000256" key="8">
    <source>
        <dbReference type="ARBA" id="ARBA00023235"/>
    </source>
</evidence>
<dbReference type="UniPathway" id="UPA00031">
    <property type="reaction ID" value="UER00009"/>
</dbReference>
<dbReference type="Gene3D" id="3.20.20.70">
    <property type="entry name" value="Aldolase class I"/>
    <property type="match status" value="1"/>
</dbReference>
<comment type="pathway">
    <text evidence="3 9">Amino-acid biosynthesis; L-histidine biosynthesis; L-histidine from 5-phospho-alpha-D-ribose 1-diphosphate: step 4/9.</text>
</comment>
<dbReference type="PANTHER" id="PTHR43090:SF2">
    <property type="entry name" value="1-(5-PHOSPHORIBOSYL)-5-[(5-PHOSPHORIBOSYLAMINO)METHYLIDENEAMINO] IMIDAZOLE-4-CARBOXAMIDE ISOMERASE"/>
    <property type="match status" value="1"/>
</dbReference>
<keyword evidence="7 9" id="KW-0368">Histidine biosynthesis</keyword>
<dbReference type="EC" id="5.3.1.16" evidence="9"/>
<comment type="similarity">
    <text evidence="4 9 10">Belongs to the HisA/HisF family.</text>
</comment>
<keyword evidence="12" id="KW-1185">Reference proteome</keyword>
<keyword evidence="5 9" id="KW-0963">Cytoplasm</keyword>
<dbReference type="PATRIC" id="fig|1212489.4.peg.489"/>
<accession>A0A0W0TBW1</accession>
<reference evidence="11 12" key="1">
    <citation type="submission" date="2015-11" db="EMBL/GenBank/DDBJ databases">
        <title>Genomic analysis of 38 Legionella species identifies large and diverse effector repertoires.</title>
        <authorList>
            <person name="Burstein D."/>
            <person name="Amaro F."/>
            <person name="Zusman T."/>
            <person name="Lifshitz Z."/>
            <person name="Cohen O."/>
            <person name="Gilbert J.A."/>
            <person name="Pupko T."/>
            <person name="Shuman H.A."/>
            <person name="Segal G."/>
        </authorList>
    </citation>
    <scope>NUCLEOTIDE SEQUENCE [LARGE SCALE GENOMIC DNA]</scope>
    <source>
        <strain evidence="11 12">ATCC 700990</strain>
    </source>
</reference>
<dbReference type="HAMAP" id="MF_01014">
    <property type="entry name" value="HisA"/>
    <property type="match status" value="1"/>
</dbReference>
<dbReference type="InterPro" id="IPR023016">
    <property type="entry name" value="HisA/PriA"/>
</dbReference>
<name>A0A0W0TBW1_9GAMM</name>
<evidence type="ECO:0000313" key="11">
    <source>
        <dbReference type="EMBL" id="KTC93103.1"/>
    </source>
</evidence>
<dbReference type="GO" id="GO:0003949">
    <property type="term" value="F:1-(5-phosphoribosyl)-5-[(5-phosphoribosylamino)methylideneamino]imidazole-4-carboxamide isomerase activity"/>
    <property type="evidence" value="ECO:0007669"/>
    <property type="project" value="UniProtKB-UniRule"/>
</dbReference>
<dbReference type="InterPro" id="IPR011060">
    <property type="entry name" value="RibuloseP-bd_barrel"/>
</dbReference>
<evidence type="ECO:0000256" key="5">
    <source>
        <dbReference type="ARBA" id="ARBA00022490"/>
    </source>
</evidence>
<gene>
    <name evidence="9 11" type="primary">hisA</name>
    <name evidence="11" type="ORF">Ldro_0474</name>
</gene>
<keyword evidence="6 9" id="KW-0028">Amino-acid biosynthesis</keyword>
<evidence type="ECO:0000256" key="4">
    <source>
        <dbReference type="ARBA" id="ARBA00009667"/>
    </source>
</evidence>
<dbReference type="AlphaFoldDB" id="A0A0W0TBW1"/>
<dbReference type="EMBL" id="LNXY01000003">
    <property type="protein sequence ID" value="KTC93103.1"/>
    <property type="molecule type" value="Genomic_DNA"/>
</dbReference>